<organism evidence="1 2">
    <name type="scientific">Hymenobacter chitinivorans DSM 11115</name>
    <dbReference type="NCBI Taxonomy" id="1121954"/>
    <lineage>
        <taxon>Bacteria</taxon>
        <taxon>Pseudomonadati</taxon>
        <taxon>Bacteroidota</taxon>
        <taxon>Cytophagia</taxon>
        <taxon>Cytophagales</taxon>
        <taxon>Hymenobacteraceae</taxon>
        <taxon>Hymenobacter</taxon>
    </lineage>
</organism>
<evidence type="ECO:0000313" key="1">
    <source>
        <dbReference type="EMBL" id="PJJ59360.1"/>
    </source>
</evidence>
<reference evidence="1 2" key="1">
    <citation type="submission" date="2017-11" db="EMBL/GenBank/DDBJ databases">
        <title>Genomic Encyclopedia of Archaeal and Bacterial Type Strains, Phase II (KMG-II): From Individual Species to Whole Genera.</title>
        <authorList>
            <person name="Goeker M."/>
        </authorList>
    </citation>
    <scope>NUCLEOTIDE SEQUENCE [LARGE SCALE GENOMIC DNA]</scope>
    <source>
        <strain evidence="1 2">DSM 11115</strain>
    </source>
</reference>
<name>A0A2M9BN73_9BACT</name>
<gene>
    <name evidence="1" type="ORF">CLV45_0777</name>
</gene>
<evidence type="ECO:0000313" key="2">
    <source>
        <dbReference type="Proteomes" id="UP000228535"/>
    </source>
</evidence>
<sequence>MVKAKRTPGITDYVKNGFRAHHVLAHKAWVDNQKFFDDSGLGKKSGRKGKTQRCRRIKQPLTPYLVSWWILTARNGFGMGAIMQMIEKTGMAS</sequence>
<proteinExistence type="predicted"/>
<dbReference type="Proteomes" id="UP000228535">
    <property type="component" value="Unassembled WGS sequence"/>
</dbReference>
<comment type="caution">
    <text evidence="1">The sequence shown here is derived from an EMBL/GenBank/DDBJ whole genome shotgun (WGS) entry which is preliminary data.</text>
</comment>
<protein>
    <submittedName>
        <fullName evidence="1">Uncharacterized protein</fullName>
    </submittedName>
</protein>
<dbReference type="EMBL" id="PGFA01000001">
    <property type="protein sequence ID" value="PJJ59360.1"/>
    <property type="molecule type" value="Genomic_DNA"/>
</dbReference>
<dbReference type="AlphaFoldDB" id="A0A2M9BN73"/>
<accession>A0A2M9BN73</accession>
<keyword evidence="2" id="KW-1185">Reference proteome</keyword>
<dbReference type="RefSeq" id="WP_100335080.1">
    <property type="nucleotide sequence ID" value="NZ_PGFA01000001.1"/>
</dbReference>